<protein>
    <submittedName>
        <fullName evidence="1">Uncharacterized protein</fullName>
    </submittedName>
</protein>
<evidence type="ECO:0000313" key="2">
    <source>
        <dbReference type="Proteomes" id="UP000644548"/>
    </source>
</evidence>
<sequence length="53" mass="6162">MNHYELLHIATLHHRELLHAAETERQLCCAPRPRGLRLELPRLQPTPTPQPCC</sequence>
<name>A0ABQ2S3G5_9DEIO</name>
<keyword evidence="2" id="KW-1185">Reference proteome</keyword>
<accession>A0ABQ2S3G5</accession>
<gene>
    <name evidence="1" type="ORF">GCM10008960_19690</name>
</gene>
<dbReference type="EMBL" id="BMQN01000003">
    <property type="protein sequence ID" value="GGR92760.1"/>
    <property type="molecule type" value="Genomic_DNA"/>
</dbReference>
<comment type="caution">
    <text evidence="1">The sequence shown here is derived from an EMBL/GenBank/DDBJ whole genome shotgun (WGS) entry which is preliminary data.</text>
</comment>
<proteinExistence type="predicted"/>
<evidence type="ECO:0000313" key="1">
    <source>
        <dbReference type="EMBL" id="GGR92760.1"/>
    </source>
</evidence>
<reference evidence="2" key="1">
    <citation type="journal article" date="2019" name="Int. J. Syst. Evol. Microbiol.">
        <title>The Global Catalogue of Microorganisms (GCM) 10K type strain sequencing project: providing services to taxonomists for standard genome sequencing and annotation.</title>
        <authorList>
            <consortium name="The Broad Institute Genomics Platform"/>
            <consortium name="The Broad Institute Genome Sequencing Center for Infectious Disease"/>
            <person name="Wu L."/>
            <person name="Ma J."/>
        </authorList>
    </citation>
    <scope>NUCLEOTIDE SEQUENCE [LARGE SCALE GENOMIC DNA]</scope>
    <source>
        <strain evidence="2">JCM 31405</strain>
    </source>
</reference>
<dbReference type="Proteomes" id="UP000644548">
    <property type="component" value="Unassembled WGS sequence"/>
</dbReference>
<organism evidence="1 2">
    <name type="scientific">Deinococcus sedimenti</name>
    <dbReference type="NCBI Taxonomy" id="1867090"/>
    <lineage>
        <taxon>Bacteria</taxon>
        <taxon>Thermotogati</taxon>
        <taxon>Deinococcota</taxon>
        <taxon>Deinococci</taxon>
        <taxon>Deinococcales</taxon>
        <taxon>Deinococcaceae</taxon>
        <taxon>Deinococcus</taxon>
    </lineage>
</organism>
<dbReference type="RefSeq" id="WP_189072998.1">
    <property type="nucleotide sequence ID" value="NZ_BMQN01000003.1"/>
</dbReference>